<evidence type="ECO:0000313" key="2">
    <source>
        <dbReference type="Proteomes" id="UP000011713"/>
    </source>
</evidence>
<name>M4BK17_HYAAE</name>
<dbReference type="HOGENOM" id="CLU_3091425_0_0_1"/>
<organism evidence="1 2">
    <name type="scientific">Hyaloperonospora arabidopsidis (strain Emoy2)</name>
    <name type="common">Downy mildew agent</name>
    <name type="synonym">Peronospora arabidopsidis</name>
    <dbReference type="NCBI Taxonomy" id="559515"/>
    <lineage>
        <taxon>Eukaryota</taxon>
        <taxon>Sar</taxon>
        <taxon>Stramenopiles</taxon>
        <taxon>Oomycota</taxon>
        <taxon>Peronosporomycetes</taxon>
        <taxon>Peronosporales</taxon>
        <taxon>Peronosporaceae</taxon>
        <taxon>Hyaloperonospora</taxon>
    </lineage>
</organism>
<evidence type="ECO:0000313" key="1">
    <source>
        <dbReference type="EnsemblProtists" id="HpaP806749"/>
    </source>
</evidence>
<dbReference type="VEuPathDB" id="FungiDB:HpaG806749"/>
<dbReference type="EnsemblProtists" id="HpaT806749">
    <property type="protein sequence ID" value="HpaP806749"/>
    <property type="gene ID" value="HpaG806749"/>
</dbReference>
<reference evidence="2" key="1">
    <citation type="journal article" date="2010" name="Science">
        <title>Signatures of adaptation to obligate biotrophy in the Hyaloperonospora arabidopsidis genome.</title>
        <authorList>
            <person name="Baxter L."/>
            <person name="Tripathy S."/>
            <person name="Ishaque N."/>
            <person name="Boot N."/>
            <person name="Cabral A."/>
            <person name="Kemen E."/>
            <person name="Thines M."/>
            <person name="Ah-Fong A."/>
            <person name="Anderson R."/>
            <person name="Badejoko W."/>
            <person name="Bittner-Eddy P."/>
            <person name="Boore J.L."/>
            <person name="Chibucos M.C."/>
            <person name="Coates M."/>
            <person name="Dehal P."/>
            <person name="Delehaunty K."/>
            <person name="Dong S."/>
            <person name="Downton P."/>
            <person name="Dumas B."/>
            <person name="Fabro G."/>
            <person name="Fronick C."/>
            <person name="Fuerstenberg S.I."/>
            <person name="Fulton L."/>
            <person name="Gaulin E."/>
            <person name="Govers F."/>
            <person name="Hughes L."/>
            <person name="Humphray S."/>
            <person name="Jiang R.H."/>
            <person name="Judelson H."/>
            <person name="Kamoun S."/>
            <person name="Kyung K."/>
            <person name="Meijer H."/>
            <person name="Minx P."/>
            <person name="Morris P."/>
            <person name="Nelson J."/>
            <person name="Phuntumart V."/>
            <person name="Qutob D."/>
            <person name="Rehmany A."/>
            <person name="Rougon-Cardoso A."/>
            <person name="Ryden P."/>
            <person name="Torto-Alalibo T."/>
            <person name="Studholme D."/>
            <person name="Wang Y."/>
            <person name="Win J."/>
            <person name="Wood J."/>
            <person name="Clifton S.W."/>
            <person name="Rogers J."/>
            <person name="Van den Ackerveken G."/>
            <person name="Jones J.D."/>
            <person name="McDowell J.M."/>
            <person name="Beynon J."/>
            <person name="Tyler B.M."/>
        </authorList>
    </citation>
    <scope>NUCLEOTIDE SEQUENCE [LARGE SCALE GENOMIC DNA]</scope>
    <source>
        <strain evidence="2">Emoy2</strain>
    </source>
</reference>
<sequence>MPILGADTFDTFGFLFRRSTLNRNAPPILTTIFNLNKSELDRPDGSCHKSMC</sequence>
<dbReference type="InParanoid" id="M4BK17"/>
<dbReference type="Proteomes" id="UP000011713">
    <property type="component" value="Unassembled WGS sequence"/>
</dbReference>
<dbReference type="EMBL" id="JH598343">
    <property type="status" value="NOT_ANNOTATED_CDS"/>
    <property type="molecule type" value="Genomic_DNA"/>
</dbReference>
<reference evidence="1" key="2">
    <citation type="submission" date="2015-06" db="UniProtKB">
        <authorList>
            <consortium name="EnsemblProtists"/>
        </authorList>
    </citation>
    <scope>IDENTIFICATION</scope>
    <source>
        <strain evidence="1">Emoy2</strain>
    </source>
</reference>
<accession>M4BK17</accession>
<protein>
    <submittedName>
        <fullName evidence="1">Uncharacterized protein</fullName>
    </submittedName>
</protein>
<proteinExistence type="predicted"/>
<dbReference type="AlphaFoldDB" id="M4BK17"/>
<keyword evidence="2" id="KW-1185">Reference proteome</keyword>